<feature type="transmembrane region" description="Helical" evidence="10">
    <location>
        <begin position="208"/>
        <end position="228"/>
    </location>
</feature>
<dbReference type="GO" id="GO:0005789">
    <property type="term" value="C:endoplasmic reticulum membrane"/>
    <property type="evidence" value="ECO:0007669"/>
    <property type="project" value="UniProtKB-SubCell"/>
</dbReference>
<dbReference type="GO" id="GO:0004168">
    <property type="term" value="F:dolichol kinase activity"/>
    <property type="evidence" value="ECO:0007669"/>
    <property type="project" value="UniProtKB-EC"/>
</dbReference>
<dbReference type="AlphaFoldDB" id="A0A913XHU4"/>
<name>A0A913XHU4_EXADI</name>
<evidence type="ECO:0000313" key="12">
    <source>
        <dbReference type="Proteomes" id="UP000887567"/>
    </source>
</evidence>
<dbReference type="EnsemblMetazoa" id="XM_021048963.2">
    <property type="protein sequence ID" value="XP_020904622.1"/>
    <property type="gene ID" value="LOC110242919"/>
</dbReference>
<keyword evidence="4" id="KW-0808">Transferase</keyword>
<evidence type="ECO:0000256" key="1">
    <source>
        <dbReference type="ARBA" id="ARBA00004477"/>
    </source>
</evidence>
<evidence type="ECO:0000256" key="2">
    <source>
        <dbReference type="ARBA" id="ARBA00010794"/>
    </source>
</evidence>
<feature type="transmembrane region" description="Helical" evidence="10">
    <location>
        <begin position="272"/>
        <end position="289"/>
    </location>
</feature>
<sequence>IKKCLYFLAAGSLLTGLLLIPVFYYLSIVRNSAEEWIGHISFYLVLILAFFSFLLPWTYLMLGGVNPLSWLIHFITYTRTRYYLVGYWSCIVLLSIMIVVSKNWNNTQTTTVTRKYFHVLAIAVFLPGIMLESKLTHLAASVALAAFIFIEYVRLGRIEPFGDLIHHSLQVFLDEKDSGNVILTHVYLLFGCAIPIWLYPVYPERSSALAMYSGVLSLGVGDTLASLVGKKYGQNNWPGSNKTLEGTMAGLMAQFIFIGLLSRTGVVRVVNWVATALCVAACSLLEAWTSQIDNLVLPPFLYALIVVACR</sequence>
<dbReference type="PANTHER" id="PTHR13205">
    <property type="entry name" value="TRANSMEMBRANE PROTEIN 15-RELATED"/>
    <property type="match status" value="1"/>
</dbReference>
<dbReference type="InterPro" id="IPR032974">
    <property type="entry name" value="Polypren_kinase"/>
</dbReference>
<feature type="transmembrane region" description="Helical" evidence="10">
    <location>
        <begin position="82"/>
        <end position="100"/>
    </location>
</feature>
<dbReference type="OMA" id="NEHLLIF"/>
<dbReference type="RefSeq" id="XP_020904622.1">
    <property type="nucleotide sequence ID" value="XM_021048963.2"/>
</dbReference>
<feature type="transmembrane region" description="Helical" evidence="10">
    <location>
        <begin position="248"/>
        <end position="266"/>
    </location>
</feature>
<feature type="transmembrane region" description="Helical" evidence="10">
    <location>
        <begin position="112"/>
        <end position="129"/>
    </location>
</feature>
<dbReference type="EC" id="2.7.1.108" evidence="3"/>
<evidence type="ECO:0000256" key="7">
    <source>
        <dbReference type="ARBA" id="ARBA00022824"/>
    </source>
</evidence>
<comment type="subcellular location">
    <subcellularLocation>
        <location evidence="1">Endoplasmic reticulum membrane</location>
        <topology evidence="1">Multi-pass membrane protein</topology>
    </subcellularLocation>
</comment>
<dbReference type="KEGG" id="epa:110242919"/>
<evidence type="ECO:0000256" key="9">
    <source>
        <dbReference type="ARBA" id="ARBA00023136"/>
    </source>
</evidence>
<evidence type="ECO:0000256" key="5">
    <source>
        <dbReference type="ARBA" id="ARBA00022692"/>
    </source>
</evidence>
<feature type="transmembrane region" description="Helical" evidence="10">
    <location>
        <begin position="182"/>
        <end position="202"/>
    </location>
</feature>
<dbReference type="GO" id="GO:0043048">
    <property type="term" value="P:dolichyl monophosphate biosynthetic process"/>
    <property type="evidence" value="ECO:0007669"/>
    <property type="project" value="TreeGrafter"/>
</dbReference>
<organism evidence="11 12">
    <name type="scientific">Exaiptasia diaphana</name>
    <name type="common">Tropical sea anemone</name>
    <name type="synonym">Aiptasia pulchella</name>
    <dbReference type="NCBI Taxonomy" id="2652724"/>
    <lineage>
        <taxon>Eukaryota</taxon>
        <taxon>Metazoa</taxon>
        <taxon>Cnidaria</taxon>
        <taxon>Anthozoa</taxon>
        <taxon>Hexacorallia</taxon>
        <taxon>Actiniaria</taxon>
        <taxon>Aiptasiidae</taxon>
        <taxon>Exaiptasia</taxon>
    </lineage>
</organism>
<keyword evidence="9 10" id="KW-0472">Membrane</keyword>
<dbReference type="OrthoDB" id="5986415at2759"/>
<evidence type="ECO:0000256" key="6">
    <source>
        <dbReference type="ARBA" id="ARBA00022777"/>
    </source>
</evidence>
<keyword evidence="12" id="KW-1185">Reference proteome</keyword>
<evidence type="ECO:0000256" key="3">
    <source>
        <dbReference type="ARBA" id="ARBA00012132"/>
    </source>
</evidence>
<keyword evidence="5 10" id="KW-0812">Transmembrane</keyword>
<dbReference type="Proteomes" id="UP000887567">
    <property type="component" value="Unplaced"/>
</dbReference>
<reference evidence="11" key="1">
    <citation type="submission" date="2022-11" db="UniProtKB">
        <authorList>
            <consortium name="EnsemblMetazoa"/>
        </authorList>
    </citation>
    <scope>IDENTIFICATION</scope>
</reference>
<proteinExistence type="inferred from homology"/>
<evidence type="ECO:0000313" key="11">
    <source>
        <dbReference type="EnsemblMetazoa" id="XP_020904622.1"/>
    </source>
</evidence>
<keyword evidence="6" id="KW-0418">Kinase</keyword>
<dbReference type="GeneID" id="110242919"/>
<protein>
    <recommendedName>
        <fullName evidence="3">dolichol kinase</fullName>
        <ecNumber evidence="3">2.7.1.108</ecNumber>
    </recommendedName>
</protein>
<evidence type="ECO:0000256" key="4">
    <source>
        <dbReference type="ARBA" id="ARBA00022679"/>
    </source>
</evidence>
<keyword evidence="7" id="KW-0256">Endoplasmic reticulum</keyword>
<evidence type="ECO:0000256" key="10">
    <source>
        <dbReference type="SAM" id="Phobius"/>
    </source>
</evidence>
<keyword evidence="8 10" id="KW-1133">Transmembrane helix</keyword>
<comment type="similarity">
    <text evidence="2">Belongs to the polyprenol kinase family.</text>
</comment>
<accession>A0A913XHU4</accession>
<evidence type="ECO:0000256" key="8">
    <source>
        <dbReference type="ARBA" id="ARBA00022989"/>
    </source>
</evidence>
<feature type="transmembrane region" description="Helical" evidence="10">
    <location>
        <begin position="40"/>
        <end position="62"/>
    </location>
</feature>
<feature type="transmembrane region" description="Helical" evidence="10">
    <location>
        <begin position="6"/>
        <end position="28"/>
    </location>
</feature>
<dbReference type="PANTHER" id="PTHR13205:SF15">
    <property type="entry name" value="DOLICHOL KINASE"/>
    <property type="match status" value="1"/>
</dbReference>